<dbReference type="EMBL" id="JACHIB010000009">
    <property type="protein sequence ID" value="MBB6083829.1"/>
    <property type="molecule type" value="Genomic_DNA"/>
</dbReference>
<accession>A0A7W9TNF2</accession>
<protein>
    <submittedName>
        <fullName evidence="1">Uncharacterized protein</fullName>
    </submittedName>
</protein>
<evidence type="ECO:0000313" key="1">
    <source>
        <dbReference type="EMBL" id="MBB6083829.1"/>
    </source>
</evidence>
<reference evidence="1 2" key="1">
    <citation type="submission" date="2020-08" db="EMBL/GenBank/DDBJ databases">
        <title>Genomic Encyclopedia of Type Strains, Phase IV (KMG-IV): sequencing the most valuable type-strain genomes for metagenomic binning, comparative biology and taxonomic classification.</title>
        <authorList>
            <person name="Goeker M."/>
        </authorList>
    </citation>
    <scope>NUCLEOTIDE SEQUENCE [LARGE SCALE GENOMIC DNA]</scope>
    <source>
        <strain evidence="1 2">DSM 12141</strain>
    </source>
</reference>
<evidence type="ECO:0000313" key="2">
    <source>
        <dbReference type="Proteomes" id="UP000541136"/>
    </source>
</evidence>
<proteinExistence type="predicted"/>
<comment type="caution">
    <text evidence="1">The sequence shown here is derived from an EMBL/GenBank/DDBJ whole genome shotgun (WGS) entry which is preliminary data.</text>
</comment>
<gene>
    <name evidence="1" type="ORF">HNR28_001871</name>
</gene>
<dbReference type="RefSeq" id="WP_170288505.1">
    <property type="nucleotide sequence ID" value="NZ_JACHIB010000009.1"/>
</dbReference>
<sequence>MAIPAAQFCFDISDALARFDGRGTGHGTQNGFLAWRLMHALTGHEMPDSEGMFHFTAWA</sequence>
<organism evidence="1 2">
    <name type="scientific">Castellaniella defragrans</name>
    <name type="common">Alcaligenes defragrans</name>
    <dbReference type="NCBI Taxonomy" id="75697"/>
    <lineage>
        <taxon>Bacteria</taxon>
        <taxon>Pseudomonadati</taxon>
        <taxon>Pseudomonadota</taxon>
        <taxon>Betaproteobacteria</taxon>
        <taxon>Burkholderiales</taxon>
        <taxon>Alcaligenaceae</taxon>
        <taxon>Castellaniella</taxon>
    </lineage>
</organism>
<dbReference type="Proteomes" id="UP000541136">
    <property type="component" value="Unassembled WGS sequence"/>
</dbReference>
<dbReference type="AlphaFoldDB" id="A0A7W9TNF2"/>
<name>A0A7W9TNF2_CASDE</name>